<keyword evidence="4" id="KW-0808">Transferase</keyword>
<evidence type="ECO:0000256" key="2">
    <source>
        <dbReference type="ARBA" id="ARBA00022475"/>
    </source>
</evidence>
<name>A0A845A303_9SPHN</name>
<feature type="transmembrane region" description="Helical" evidence="9">
    <location>
        <begin position="299"/>
        <end position="317"/>
    </location>
</feature>
<organism evidence="11 12">
    <name type="scientific">Aurantiacibacter arachoides</name>
    <dbReference type="NCBI Taxonomy" id="1850444"/>
    <lineage>
        <taxon>Bacteria</taxon>
        <taxon>Pseudomonadati</taxon>
        <taxon>Pseudomonadota</taxon>
        <taxon>Alphaproteobacteria</taxon>
        <taxon>Sphingomonadales</taxon>
        <taxon>Erythrobacteraceae</taxon>
        <taxon>Aurantiacibacter</taxon>
    </lineage>
</organism>
<dbReference type="InterPro" id="IPR038731">
    <property type="entry name" value="RgtA/B/C-like"/>
</dbReference>
<protein>
    <recommendedName>
        <fullName evidence="10">Glycosyltransferase RgtA/B/C/D-like domain-containing protein</fullName>
    </recommendedName>
</protein>
<evidence type="ECO:0000313" key="11">
    <source>
        <dbReference type="EMBL" id="MXO93526.1"/>
    </source>
</evidence>
<keyword evidence="6 9" id="KW-1133">Transmembrane helix</keyword>
<accession>A0A845A303</accession>
<keyword evidence="12" id="KW-1185">Reference proteome</keyword>
<feature type="domain" description="Glycosyltransferase RgtA/B/C/D-like" evidence="10">
    <location>
        <begin position="78"/>
        <end position="233"/>
    </location>
</feature>
<evidence type="ECO:0000256" key="9">
    <source>
        <dbReference type="SAM" id="Phobius"/>
    </source>
</evidence>
<keyword evidence="7 9" id="KW-0472">Membrane</keyword>
<feature type="transmembrane region" description="Helical" evidence="9">
    <location>
        <begin position="218"/>
        <end position="243"/>
    </location>
</feature>
<feature type="transmembrane region" description="Helical" evidence="9">
    <location>
        <begin position="324"/>
        <end position="342"/>
    </location>
</feature>
<dbReference type="GO" id="GO:0009103">
    <property type="term" value="P:lipopolysaccharide biosynthetic process"/>
    <property type="evidence" value="ECO:0007669"/>
    <property type="project" value="UniProtKB-ARBA"/>
</dbReference>
<dbReference type="EMBL" id="WTYH01000001">
    <property type="protein sequence ID" value="MXO93526.1"/>
    <property type="molecule type" value="Genomic_DNA"/>
</dbReference>
<dbReference type="Pfam" id="PF13231">
    <property type="entry name" value="PMT_2"/>
    <property type="match status" value="1"/>
</dbReference>
<keyword evidence="2" id="KW-1003">Cell membrane</keyword>
<comment type="caution">
    <text evidence="11">The sequence shown here is derived from an EMBL/GenBank/DDBJ whole genome shotgun (WGS) entry which is preliminary data.</text>
</comment>
<keyword evidence="5 9" id="KW-0812">Transmembrane</keyword>
<reference evidence="11 12" key="1">
    <citation type="submission" date="2019-12" db="EMBL/GenBank/DDBJ databases">
        <title>Genomic-based taxomic classification of the family Erythrobacteraceae.</title>
        <authorList>
            <person name="Xu L."/>
        </authorList>
    </citation>
    <scope>NUCLEOTIDE SEQUENCE [LARGE SCALE GENOMIC DNA]</scope>
    <source>
        <strain evidence="11 12">RC4-10-4</strain>
    </source>
</reference>
<evidence type="ECO:0000313" key="12">
    <source>
        <dbReference type="Proteomes" id="UP000460626"/>
    </source>
</evidence>
<feature type="transmembrane region" description="Helical" evidence="9">
    <location>
        <begin position="21"/>
        <end position="44"/>
    </location>
</feature>
<evidence type="ECO:0000256" key="4">
    <source>
        <dbReference type="ARBA" id="ARBA00022679"/>
    </source>
</evidence>
<gene>
    <name evidence="11" type="ORF">GRI62_07895</name>
</gene>
<evidence type="ECO:0000256" key="5">
    <source>
        <dbReference type="ARBA" id="ARBA00022692"/>
    </source>
</evidence>
<dbReference type="GO" id="GO:0016763">
    <property type="term" value="F:pentosyltransferase activity"/>
    <property type="evidence" value="ECO:0007669"/>
    <property type="project" value="TreeGrafter"/>
</dbReference>
<feature type="transmembrane region" description="Helical" evidence="9">
    <location>
        <begin position="151"/>
        <end position="167"/>
    </location>
</feature>
<sequence>MPSPTMMTAPTVPGKRRWSDAVMCGDVLCYVLLALLVIATRGIWFGDPVADFDEQLYSYIGWRMTQRELPFVDWWDRKPFGLFAIFALSHALFGPGALAYQFVGALFAFASAVLTYRLARKLASRSSATIAAAIQTMLMCAYASYSAQSEVFFLPLVLGMALLLVDGDHPRFTRRAMVAMLLGGLALQVKYTVLPQCVFFGSWALWVEHRRGADLRTLAGRAILFVMAGLMPTIAVGLFYLAVGHFDAFLHANFFSFFNRDPGPEGRWASEDLIGTLPLSMLAACGFYAAFRMKRPEPIGVWLFFAGWSLAGLASVFLPREIYLYYYAALSAPVALVAVPILDRTGPLRAYPGVVLTLSLALLLQMPQRARESQDERQAANALAAAIAPHVSGSRCLWLWDGPTALYRMTRSCVPTAYVYPDHLNNSLEDGALPVDQVQEVARVLATRPGVIVTADRPMTLQNETAEYLVEGALAAHYERGVTVPMHGRQITAWTRKDPSRGPATTATGPSPR</sequence>
<feature type="compositionally biased region" description="Polar residues" evidence="8">
    <location>
        <begin position="503"/>
        <end position="513"/>
    </location>
</feature>
<evidence type="ECO:0000256" key="6">
    <source>
        <dbReference type="ARBA" id="ARBA00022989"/>
    </source>
</evidence>
<feature type="transmembrane region" description="Helical" evidence="9">
    <location>
        <begin position="273"/>
        <end position="293"/>
    </location>
</feature>
<feature type="transmembrane region" description="Helical" evidence="9">
    <location>
        <begin position="179"/>
        <end position="206"/>
    </location>
</feature>
<keyword evidence="3" id="KW-0328">Glycosyltransferase</keyword>
<proteinExistence type="predicted"/>
<comment type="subcellular location">
    <subcellularLocation>
        <location evidence="1">Cell membrane</location>
        <topology evidence="1">Multi-pass membrane protein</topology>
    </subcellularLocation>
</comment>
<dbReference type="InterPro" id="IPR050297">
    <property type="entry name" value="LipidA_mod_glycosyltrf_83"/>
</dbReference>
<dbReference type="PANTHER" id="PTHR33908:SF11">
    <property type="entry name" value="MEMBRANE PROTEIN"/>
    <property type="match status" value="1"/>
</dbReference>
<evidence type="ECO:0000259" key="10">
    <source>
        <dbReference type="Pfam" id="PF13231"/>
    </source>
</evidence>
<evidence type="ECO:0000256" key="7">
    <source>
        <dbReference type="ARBA" id="ARBA00023136"/>
    </source>
</evidence>
<evidence type="ECO:0000256" key="1">
    <source>
        <dbReference type="ARBA" id="ARBA00004651"/>
    </source>
</evidence>
<evidence type="ECO:0000256" key="8">
    <source>
        <dbReference type="SAM" id="MobiDB-lite"/>
    </source>
</evidence>
<dbReference type="AlphaFoldDB" id="A0A845A303"/>
<dbReference type="GO" id="GO:0005886">
    <property type="term" value="C:plasma membrane"/>
    <property type="evidence" value="ECO:0007669"/>
    <property type="project" value="UniProtKB-SubCell"/>
</dbReference>
<feature type="transmembrane region" description="Helical" evidence="9">
    <location>
        <begin position="98"/>
        <end position="116"/>
    </location>
</feature>
<evidence type="ECO:0000256" key="3">
    <source>
        <dbReference type="ARBA" id="ARBA00022676"/>
    </source>
</evidence>
<feature type="region of interest" description="Disordered" evidence="8">
    <location>
        <begin position="492"/>
        <end position="513"/>
    </location>
</feature>
<dbReference type="Proteomes" id="UP000460626">
    <property type="component" value="Unassembled WGS sequence"/>
</dbReference>
<dbReference type="PANTHER" id="PTHR33908">
    <property type="entry name" value="MANNOSYLTRANSFERASE YKCB-RELATED"/>
    <property type="match status" value="1"/>
</dbReference>